<dbReference type="AlphaFoldDB" id="A0A0B6YMF4"/>
<feature type="compositionally biased region" description="Polar residues" evidence="1">
    <location>
        <begin position="67"/>
        <end position="76"/>
    </location>
</feature>
<feature type="region of interest" description="Disordered" evidence="1">
    <location>
        <begin position="22"/>
        <end position="76"/>
    </location>
</feature>
<protein>
    <submittedName>
        <fullName evidence="2">Uncharacterized protein</fullName>
    </submittedName>
</protein>
<evidence type="ECO:0000256" key="1">
    <source>
        <dbReference type="SAM" id="MobiDB-lite"/>
    </source>
</evidence>
<sequence>PLRIPDHQNYQDLGPPAVISYQSTIQETQSSPTQSHPPPSTGTRFVNFFRNLGRSRNRDTVEPQMQPHLSGTSATQ</sequence>
<accession>A0A0B6YMF4</accession>
<name>A0A0B6YMF4_9EUPU</name>
<feature type="non-terminal residue" evidence="2">
    <location>
        <position position="1"/>
    </location>
</feature>
<evidence type="ECO:0000313" key="2">
    <source>
        <dbReference type="EMBL" id="CEK57399.1"/>
    </source>
</evidence>
<proteinExistence type="predicted"/>
<gene>
    <name evidence="2" type="primary">ORF30072</name>
</gene>
<reference evidence="2" key="1">
    <citation type="submission" date="2014-12" db="EMBL/GenBank/DDBJ databases">
        <title>Insight into the proteome of Arion vulgaris.</title>
        <authorList>
            <person name="Aradska J."/>
            <person name="Bulat T."/>
            <person name="Smidak R."/>
            <person name="Sarate P."/>
            <person name="Gangsoo J."/>
            <person name="Sialana F."/>
            <person name="Bilban M."/>
            <person name="Lubec G."/>
        </authorList>
    </citation>
    <scope>NUCLEOTIDE SEQUENCE</scope>
    <source>
        <tissue evidence="2">Skin</tissue>
    </source>
</reference>
<feature type="non-terminal residue" evidence="2">
    <location>
        <position position="76"/>
    </location>
</feature>
<organism evidence="2">
    <name type="scientific">Arion vulgaris</name>
    <dbReference type="NCBI Taxonomy" id="1028688"/>
    <lineage>
        <taxon>Eukaryota</taxon>
        <taxon>Metazoa</taxon>
        <taxon>Spiralia</taxon>
        <taxon>Lophotrochozoa</taxon>
        <taxon>Mollusca</taxon>
        <taxon>Gastropoda</taxon>
        <taxon>Heterobranchia</taxon>
        <taxon>Euthyneura</taxon>
        <taxon>Panpulmonata</taxon>
        <taxon>Eupulmonata</taxon>
        <taxon>Stylommatophora</taxon>
        <taxon>Helicina</taxon>
        <taxon>Arionoidea</taxon>
        <taxon>Arionidae</taxon>
        <taxon>Arion</taxon>
    </lineage>
</organism>
<dbReference type="EMBL" id="HACG01010534">
    <property type="protein sequence ID" value="CEK57399.1"/>
    <property type="molecule type" value="Transcribed_RNA"/>
</dbReference>